<dbReference type="GO" id="GO:0000724">
    <property type="term" value="P:double-strand break repair via homologous recombination"/>
    <property type="evidence" value="ECO:0007669"/>
    <property type="project" value="EnsemblFungi"/>
</dbReference>
<proteinExistence type="predicted"/>
<dbReference type="GO" id="GO:0010526">
    <property type="term" value="P:transposable element silencing"/>
    <property type="evidence" value="ECO:0007669"/>
    <property type="project" value="EnsemblFungi"/>
</dbReference>
<feature type="compositionally biased region" description="Basic and acidic residues" evidence="1">
    <location>
        <begin position="41"/>
        <end position="55"/>
    </location>
</feature>
<organism evidence="2 3">
    <name type="scientific">Zygosaccharomyces rouxii</name>
    <dbReference type="NCBI Taxonomy" id="4956"/>
    <lineage>
        <taxon>Eukaryota</taxon>
        <taxon>Fungi</taxon>
        <taxon>Dikarya</taxon>
        <taxon>Ascomycota</taxon>
        <taxon>Saccharomycotina</taxon>
        <taxon>Saccharomycetes</taxon>
        <taxon>Saccharomycetales</taxon>
        <taxon>Saccharomycetaceae</taxon>
        <taxon>Zygosaccharomyces</taxon>
    </lineage>
</organism>
<dbReference type="OMA" id="RDINFIP"/>
<dbReference type="GO" id="GO:0003677">
    <property type="term" value="F:DNA binding"/>
    <property type="evidence" value="ECO:0007669"/>
    <property type="project" value="TreeGrafter"/>
</dbReference>
<dbReference type="Gene3D" id="3.40.50.300">
    <property type="entry name" value="P-loop containing nucleotide triphosphate hydrolases"/>
    <property type="match status" value="1"/>
</dbReference>
<dbReference type="GO" id="GO:0003682">
    <property type="term" value="F:chromatin binding"/>
    <property type="evidence" value="ECO:0007669"/>
    <property type="project" value="EnsemblFungi"/>
</dbReference>
<feature type="region of interest" description="Disordered" evidence="1">
    <location>
        <begin position="1"/>
        <end position="93"/>
    </location>
</feature>
<dbReference type="AlphaFoldDB" id="A0A1Q3A053"/>
<dbReference type="GO" id="GO:0007064">
    <property type="term" value="P:mitotic sister chromatid cohesion"/>
    <property type="evidence" value="ECO:0007669"/>
    <property type="project" value="EnsemblFungi"/>
</dbReference>
<dbReference type="GO" id="GO:0006261">
    <property type="term" value="P:DNA-templated DNA replication"/>
    <property type="evidence" value="ECO:0007669"/>
    <property type="project" value="EnsemblFungi"/>
</dbReference>
<comment type="caution">
    <text evidence="2">The sequence shown here is derived from an EMBL/GenBank/DDBJ whole genome shotgun (WGS) entry which is preliminary data.</text>
</comment>
<dbReference type="GO" id="GO:0031391">
    <property type="term" value="C:Elg1 RFC-like complex"/>
    <property type="evidence" value="ECO:0007669"/>
    <property type="project" value="EnsemblFungi"/>
</dbReference>
<evidence type="ECO:0000256" key="1">
    <source>
        <dbReference type="SAM" id="MobiDB-lite"/>
    </source>
</evidence>
<name>A0A1Q3A053_ZYGRO</name>
<evidence type="ECO:0000313" key="2">
    <source>
        <dbReference type="EMBL" id="GAV49079.1"/>
    </source>
</evidence>
<dbReference type="GO" id="GO:0031507">
    <property type="term" value="P:heterochromatin formation"/>
    <property type="evidence" value="ECO:0007669"/>
    <property type="project" value="EnsemblFungi"/>
</dbReference>
<dbReference type="Proteomes" id="UP000187013">
    <property type="component" value="Unassembled WGS sequence"/>
</dbReference>
<accession>A0A1Q3A053</accession>
<dbReference type="PANTHER" id="PTHR23389:SF11">
    <property type="entry name" value="TELOMERE LENGTH REGULATION PROTEIN ELG1"/>
    <property type="match status" value="1"/>
</dbReference>
<gene>
    <name evidence="2" type="ORF">ZYGR_0N04840</name>
</gene>
<dbReference type="InterPro" id="IPR027417">
    <property type="entry name" value="P-loop_NTPase"/>
</dbReference>
<dbReference type="EMBL" id="BDGX01000014">
    <property type="protein sequence ID" value="GAV49079.1"/>
    <property type="molecule type" value="Genomic_DNA"/>
</dbReference>
<dbReference type="OrthoDB" id="10064318at2759"/>
<reference evidence="2 3" key="1">
    <citation type="submission" date="2016-08" db="EMBL/GenBank/DDBJ databases">
        <title>Draft genome sequence of allopolyploid Zygosaccharomyces rouxii.</title>
        <authorList>
            <person name="Watanabe J."/>
            <person name="Uehara K."/>
            <person name="Mogi Y."/>
            <person name="Tsukioka Y."/>
        </authorList>
    </citation>
    <scope>NUCLEOTIDE SEQUENCE [LARGE SCALE GENOMIC DNA]</scope>
    <source>
        <strain evidence="2 3">NBRC 110957</strain>
    </source>
</reference>
<dbReference type="SUPFAM" id="SSF52540">
    <property type="entry name" value="P-loop containing nucleoside triphosphate hydrolases"/>
    <property type="match status" value="1"/>
</dbReference>
<evidence type="ECO:0008006" key="4">
    <source>
        <dbReference type="Google" id="ProtNLM"/>
    </source>
</evidence>
<feature type="compositionally biased region" description="Acidic residues" evidence="1">
    <location>
        <begin position="24"/>
        <end position="36"/>
    </location>
</feature>
<protein>
    <recommendedName>
        <fullName evidence="4">ATPase AAA-type core domain-containing protein</fullName>
    </recommendedName>
</protein>
<dbReference type="PANTHER" id="PTHR23389">
    <property type="entry name" value="CHROMOSOME TRANSMISSION FIDELITY FACTOR 18"/>
    <property type="match status" value="1"/>
</dbReference>
<dbReference type="GO" id="GO:0005634">
    <property type="term" value="C:nucleus"/>
    <property type="evidence" value="ECO:0007669"/>
    <property type="project" value="EnsemblFungi"/>
</dbReference>
<dbReference type="eggNOG" id="KOG1968">
    <property type="taxonomic scope" value="Eukaryota"/>
</dbReference>
<evidence type="ECO:0000313" key="3">
    <source>
        <dbReference type="Proteomes" id="UP000187013"/>
    </source>
</evidence>
<sequence>MKRAVSVTELLNGNTKRKSKQEVPEEISVDEEDEVIVESNEFSREDTSSPLRYEEEPSMVSKKPSEGKQSVQGFLMNRKSKKVPEPEPEPEVISLDNEGDEYMMAEKKVTYPSSFKKTSLKDLFSNFKQSEVKPEKEVSIQTNDTHASSGPLQRFHEISKLQDLEAPLPSHQLVQCDPEIEYKTLDLPRAKSFAYHPPQIDPKEYASLRSQLDQQTPSYATMMAEGVKDSNLWPQFSKPETLQQVMLETSMKKAVYEWIENAFTKLKNHTSRSKLLMKKQVLEGTDRLDDFIVRDDIEEEEGPMIEFVPLMILHGDGIGKNTLIEVIMQMVGGQIYEINTSNNRGKKDILDNLLEFSTSHYVKGQGSKGIILLDDVDVIFKEHDKFFWGAIEKLLWQSRRPVVLICRNLSLVPNNLVQVAQQEQSIFHASKVSVRTTTSFLKSFCIKNGIVPNDVILNHLAKVNRRDIRKSLMALQFYCQPPGKFPLGQLERNKNDDLSFDDAVHYSDLLSHSDILSSNCQWKSAILQDKDLTHLSYESRSILDSIPDDQERLRHDYMIDNKMHLVDDTRRPLLPFELNVGGYMENHLLAYYKGPNSVQNLRDRRFNTIKETSVAFLSSRIGKKESSISNITRKTRNSKKLRQILEGFQGNYPKSAIDDSINFNFKTTSGNRLGELVNPYVLKFAQSDWNKRQINKRLFKQAINGFSEGEYFNAVAQLSQDGLFKNPYFEADPKLVIDSWE</sequence>